<dbReference type="GO" id="GO:0043022">
    <property type="term" value="F:ribosome binding"/>
    <property type="evidence" value="ECO:0007669"/>
    <property type="project" value="TreeGrafter"/>
</dbReference>
<reference evidence="7" key="2">
    <citation type="submission" date="2020-04" db="EMBL/GenBank/DDBJ databases">
        <authorList>
            <consortium name="NCBI Genome Project"/>
        </authorList>
    </citation>
    <scope>NUCLEOTIDE SEQUENCE</scope>
    <source>
        <strain evidence="7">CBS 781.70</strain>
    </source>
</reference>
<reference evidence="7" key="3">
    <citation type="submission" date="2025-04" db="UniProtKB">
        <authorList>
            <consortium name="RefSeq"/>
        </authorList>
    </citation>
    <scope>IDENTIFICATION</scope>
    <source>
        <strain evidence="7">CBS 781.70</strain>
    </source>
</reference>
<gene>
    <name evidence="5 7" type="ORF">P152DRAFT_201426</name>
</gene>
<comment type="similarity">
    <text evidence="1">Belongs to the IF-3 family.</text>
</comment>
<evidence type="ECO:0008006" key="8">
    <source>
        <dbReference type="Google" id="ProtNLM"/>
    </source>
</evidence>
<feature type="region of interest" description="Disordered" evidence="4">
    <location>
        <begin position="256"/>
        <end position="334"/>
    </location>
</feature>
<evidence type="ECO:0000313" key="7">
    <source>
        <dbReference type="RefSeq" id="XP_033537536.1"/>
    </source>
</evidence>
<sequence length="334" mass="37992">MASPWAGALSFSACRRCIQSLDLVTLRSSTVCPQLSIHPPRVHQRIPLYRYATASTPRSSTALPHLAEGYILDEAIATLRVHLINTEGRVDPQAHSLSSLLRSIDRTTEHVIQLRGASSGDPGEDGLSLPLVKVVTAQELLERLRDKEMKQKASKRTLLSSKTLEISWQISESDLDHRCKKLQEFLEEGRKVEVIIQRRRTNRRRAQQPSLDRRVEIVDRLKSILSEVPGSAESKPMDVKKPGLQDETATLFFEGHKLEKESEAGPAKESGITAEDIERKKKAEAKRRRKEEEKANRAAEEAELEHIQRMERPRPNWQRQKPNRGRPGFNRAKY</sequence>
<dbReference type="Gene3D" id="3.30.110.10">
    <property type="entry name" value="Translation initiation factor 3 (IF-3), C-terminal domain"/>
    <property type="match status" value="1"/>
</dbReference>
<evidence type="ECO:0000256" key="4">
    <source>
        <dbReference type="SAM" id="MobiDB-lite"/>
    </source>
</evidence>
<reference evidence="5 7" key="1">
    <citation type="submission" date="2020-01" db="EMBL/GenBank/DDBJ databases">
        <authorList>
            <consortium name="DOE Joint Genome Institute"/>
            <person name="Haridas S."/>
            <person name="Albert R."/>
            <person name="Binder M."/>
            <person name="Bloem J."/>
            <person name="Labutti K."/>
            <person name="Salamov A."/>
            <person name="Andreopoulos B."/>
            <person name="Baker S.E."/>
            <person name="Barry K."/>
            <person name="Bills G."/>
            <person name="Bluhm B.H."/>
            <person name="Cannon C."/>
            <person name="Castanera R."/>
            <person name="Culley D.E."/>
            <person name="Daum C."/>
            <person name="Ezra D."/>
            <person name="Gonzalez J.B."/>
            <person name="Henrissat B."/>
            <person name="Kuo A."/>
            <person name="Liang C."/>
            <person name="Lipzen A."/>
            <person name="Lutzoni F."/>
            <person name="Magnuson J."/>
            <person name="Mondo S."/>
            <person name="Nolan M."/>
            <person name="Ohm R."/>
            <person name="Pangilinan J."/>
            <person name="Park H.-J."/>
            <person name="Ramirez L."/>
            <person name="Alfaro M."/>
            <person name="Sun H."/>
            <person name="Tritt A."/>
            <person name="Yoshinaga Y."/>
            <person name="Zwiers L.-H."/>
            <person name="Turgeon B.G."/>
            <person name="Goodwin S.B."/>
            <person name="Spatafora J.W."/>
            <person name="Crous P.W."/>
            <person name="Grigoriev I.V."/>
        </authorList>
    </citation>
    <scope>NUCLEOTIDE SEQUENCE</scope>
    <source>
        <strain evidence="5 7">CBS 781.70</strain>
    </source>
</reference>
<dbReference type="InterPro" id="IPR001288">
    <property type="entry name" value="Translation_initiation_fac_3"/>
</dbReference>
<dbReference type="AlphaFoldDB" id="A0A6G1GCT2"/>
<dbReference type="GO" id="GO:0005739">
    <property type="term" value="C:mitochondrion"/>
    <property type="evidence" value="ECO:0007669"/>
    <property type="project" value="TreeGrafter"/>
</dbReference>
<dbReference type="GO" id="GO:0070124">
    <property type="term" value="P:mitochondrial translational initiation"/>
    <property type="evidence" value="ECO:0007669"/>
    <property type="project" value="TreeGrafter"/>
</dbReference>
<feature type="compositionally biased region" description="Basic and acidic residues" evidence="4">
    <location>
        <begin position="290"/>
        <end position="314"/>
    </location>
</feature>
<dbReference type="GO" id="GO:0032790">
    <property type="term" value="P:ribosome disassembly"/>
    <property type="evidence" value="ECO:0007669"/>
    <property type="project" value="TreeGrafter"/>
</dbReference>
<evidence type="ECO:0000256" key="3">
    <source>
        <dbReference type="ARBA" id="ARBA00022917"/>
    </source>
</evidence>
<evidence type="ECO:0000313" key="6">
    <source>
        <dbReference type="Proteomes" id="UP000504638"/>
    </source>
</evidence>
<dbReference type="InterPro" id="IPR036788">
    <property type="entry name" value="T_IF-3_C_sf"/>
</dbReference>
<dbReference type="PANTHER" id="PTHR10938">
    <property type="entry name" value="TRANSLATION INITIATION FACTOR IF-3"/>
    <property type="match status" value="1"/>
</dbReference>
<dbReference type="GO" id="GO:0003743">
    <property type="term" value="F:translation initiation factor activity"/>
    <property type="evidence" value="ECO:0007669"/>
    <property type="project" value="UniProtKB-KW"/>
</dbReference>
<keyword evidence="6" id="KW-1185">Reference proteome</keyword>
<protein>
    <recommendedName>
        <fullName evidence="8">Translation initiation factor 3 N-terminal domain-containing protein</fullName>
    </recommendedName>
</protein>
<accession>A0A6G1GCT2</accession>
<dbReference type="SUPFAM" id="SSF55200">
    <property type="entry name" value="Translation initiation factor IF3, C-terminal domain"/>
    <property type="match status" value="1"/>
</dbReference>
<dbReference type="RefSeq" id="XP_033537536.1">
    <property type="nucleotide sequence ID" value="XM_033674341.1"/>
</dbReference>
<dbReference type="Proteomes" id="UP000504638">
    <property type="component" value="Unplaced"/>
</dbReference>
<evidence type="ECO:0000313" key="5">
    <source>
        <dbReference type="EMBL" id="KAF1815905.1"/>
    </source>
</evidence>
<keyword evidence="2" id="KW-0396">Initiation factor</keyword>
<proteinExistence type="inferred from homology"/>
<dbReference type="PANTHER" id="PTHR10938:SF0">
    <property type="entry name" value="TRANSLATION INITIATION FACTOR IF-3, MITOCHONDRIAL"/>
    <property type="match status" value="1"/>
</dbReference>
<evidence type="ECO:0000256" key="2">
    <source>
        <dbReference type="ARBA" id="ARBA00022540"/>
    </source>
</evidence>
<name>A0A6G1GCT2_9PEZI</name>
<dbReference type="EMBL" id="ML975151">
    <property type="protein sequence ID" value="KAF1815905.1"/>
    <property type="molecule type" value="Genomic_DNA"/>
</dbReference>
<dbReference type="OrthoDB" id="21573at2759"/>
<keyword evidence="3" id="KW-0648">Protein biosynthesis</keyword>
<organism evidence="5">
    <name type="scientific">Eremomyces bilateralis CBS 781.70</name>
    <dbReference type="NCBI Taxonomy" id="1392243"/>
    <lineage>
        <taxon>Eukaryota</taxon>
        <taxon>Fungi</taxon>
        <taxon>Dikarya</taxon>
        <taxon>Ascomycota</taxon>
        <taxon>Pezizomycotina</taxon>
        <taxon>Dothideomycetes</taxon>
        <taxon>Dothideomycetes incertae sedis</taxon>
        <taxon>Eremomycetales</taxon>
        <taxon>Eremomycetaceae</taxon>
        <taxon>Eremomyces</taxon>
    </lineage>
</organism>
<evidence type="ECO:0000256" key="1">
    <source>
        <dbReference type="ARBA" id="ARBA00005439"/>
    </source>
</evidence>
<dbReference type="GeneID" id="54414911"/>